<evidence type="ECO:0000256" key="6">
    <source>
        <dbReference type="ARBA" id="ARBA00008684"/>
    </source>
</evidence>
<evidence type="ECO:0000313" key="30">
    <source>
        <dbReference type="Proteomes" id="UP000825729"/>
    </source>
</evidence>
<evidence type="ECO:0000256" key="17">
    <source>
        <dbReference type="ARBA" id="ARBA00022793"/>
    </source>
</evidence>
<dbReference type="InterPro" id="IPR013210">
    <property type="entry name" value="LRR_N_plant-typ"/>
</dbReference>
<keyword evidence="22" id="KW-0325">Glycoprotein</keyword>
<evidence type="ECO:0000256" key="20">
    <source>
        <dbReference type="ARBA" id="ARBA00023136"/>
    </source>
</evidence>
<dbReference type="SUPFAM" id="SSF52440">
    <property type="entry name" value="PreATP-grasp domain"/>
    <property type="match status" value="1"/>
</dbReference>
<comment type="subcellular location">
    <subcellularLocation>
        <location evidence="3">Cell membrane</location>
    </subcellularLocation>
    <subcellularLocation>
        <location evidence="2">Membrane</location>
        <topology evidence="2">Single-pass membrane protein</topology>
    </subcellularLocation>
</comment>
<evidence type="ECO:0000259" key="28">
    <source>
        <dbReference type="PROSITE" id="PS50975"/>
    </source>
</evidence>
<dbReference type="InterPro" id="IPR008271">
    <property type="entry name" value="Ser/Thr_kinase_AS"/>
</dbReference>
<evidence type="ECO:0000256" key="21">
    <source>
        <dbReference type="ARBA" id="ARBA00023170"/>
    </source>
</evidence>
<dbReference type="Pfam" id="PF00731">
    <property type="entry name" value="AIRC"/>
    <property type="match status" value="1"/>
</dbReference>
<dbReference type="InterPro" id="IPR003135">
    <property type="entry name" value="ATP-grasp_carboxylate-amine"/>
</dbReference>
<keyword evidence="10" id="KW-0433">Leucine-rich repeat</keyword>
<evidence type="ECO:0000313" key="29">
    <source>
        <dbReference type="EMBL" id="KAG9443842.1"/>
    </source>
</evidence>
<dbReference type="HAMAP" id="MF_01929">
    <property type="entry name" value="PurE_classI"/>
    <property type="match status" value="1"/>
</dbReference>
<dbReference type="GO" id="GO:0004674">
    <property type="term" value="F:protein serine/threonine kinase activity"/>
    <property type="evidence" value="ECO:0007669"/>
    <property type="project" value="UniProtKB-KW"/>
</dbReference>
<dbReference type="GO" id="GO:0005524">
    <property type="term" value="F:ATP binding"/>
    <property type="evidence" value="ECO:0007669"/>
    <property type="project" value="UniProtKB-UniRule"/>
</dbReference>
<evidence type="ECO:0008006" key="31">
    <source>
        <dbReference type="Google" id="ProtNLM"/>
    </source>
</evidence>
<proteinExistence type="inferred from homology"/>
<evidence type="ECO:0000256" key="2">
    <source>
        <dbReference type="ARBA" id="ARBA00004167"/>
    </source>
</evidence>
<evidence type="ECO:0000256" key="25">
    <source>
        <dbReference type="ARBA" id="ARBA00048679"/>
    </source>
</evidence>
<keyword evidence="17" id="KW-0210">Decarboxylase</keyword>
<evidence type="ECO:0000256" key="9">
    <source>
        <dbReference type="ARBA" id="ARBA00022527"/>
    </source>
</evidence>
<dbReference type="SMART" id="SM00220">
    <property type="entry name" value="S_TKc"/>
    <property type="match status" value="1"/>
</dbReference>
<comment type="similarity">
    <text evidence="7">Belongs to the RLP family.</text>
</comment>
<dbReference type="InterPro" id="IPR003591">
    <property type="entry name" value="Leu-rich_rpt_typical-subtyp"/>
</dbReference>
<dbReference type="FunFam" id="1.10.510.10:FF:000309">
    <property type="entry name" value="Leucine-rich repeat receptor-like protein kinase"/>
    <property type="match status" value="1"/>
</dbReference>
<dbReference type="Proteomes" id="UP000825729">
    <property type="component" value="Unassembled WGS sequence"/>
</dbReference>
<dbReference type="GO" id="GO:0005886">
    <property type="term" value="C:plasma membrane"/>
    <property type="evidence" value="ECO:0007669"/>
    <property type="project" value="UniProtKB-SubCell"/>
</dbReference>
<dbReference type="PROSITE" id="PS50975">
    <property type="entry name" value="ATP_GRASP"/>
    <property type="match status" value="1"/>
</dbReference>
<keyword evidence="12" id="KW-0812">Transmembrane</keyword>
<dbReference type="PANTHER" id="PTHR11609">
    <property type="entry name" value="PURINE BIOSYNTHESIS PROTEIN 6/7, PUR6/7"/>
    <property type="match status" value="1"/>
</dbReference>
<dbReference type="InterPro" id="IPR033747">
    <property type="entry name" value="PurE_ClassI"/>
</dbReference>
<dbReference type="InterPro" id="IPR000719">
    <property type="entry name" value="Prot_kinase_dom"/>
</dbReference>
<evidence type="ECO:0000256" key="19">
    <source>
        <dbReference type="ARBA" id="ARBA00022989"/>
    </source>
</evidence>
<dbReference type="Gene3D" id="3.30.200.20">
    <property type="entry name" value="Phosphorylase Kinase, domain 1"/>
    <property type="match status" value="1"/>
</dbReference>
<evidence type="ECO:0000256" key="16">
    <source>
        <dbReference type="ARBA" id="ARBA00022777"/>
    </source>
</evidence>
<evidence type="ECO:0000256" key="10">
    <source>
        <dbReference type="ARBA" id="ARBA00022614"/>
    </source>
</evidence>
<evidence type="ECO:0000256" key="8">
    <source>
        <dbReference type="ARBA" id="ARBA00022475"/>
    </source>
</evidence>
<evidence type="ECO:0000256" key="18">
    <source>
        <dbReference type="ARBA" id="ARBA00022840"/>
    </source>
</evidence>
<sequence>MLLQTLFTVSSAHLHVKAETLASNFSTVPRAFQIQKLGFEISRLREGSGGRLITTPPGARISASSSHSDSSASIMDALPVHGISETIVGVLGGGQLGRMLCQAASQMAIKVMILDPLENCPASSLCYHHMVGSFDDGDTVQEFAKRCGVLTVEIEHVDASTLEKLEQQGVDCEPKASTIRIIQDKYLQKVHFSQHDIPLPNFMEVVDADSAARAGELFGYPLMIKSRRLAYDGRGNAVARCEEELSDAVTALGGYSRGLYAEKWAPFVKELAVIVARARDDSVSCYPVVETIHRDNICHIMEAPANVPEKVKKLAVHVAQKAVSSLKGAGIFAVELFLTQDDQILLNEVAPRPHNSGHHTIESCYTSQFEQHLRAITGLPLRDSSMKTPAAVMYNLLGEEEGEKGFHLAHKLIARALQIPGASVHWYDKPVMRKQRKMGHITIVGPSTGVVKAGLASLLSTGNMESPSRAPLVSIIMGSDSDLRVMGRAAKVLESFGVPYEIEIVSAHRTPERMFSFARSAQELGLEVIIAGAGGAAHLPGMVASLTCLPVIGVPVNASLLDGVDALHSIVQMPRGIPVACVGIEVAENAALLAARILGTKYPEIQERLIQHQEDMKNTVLAKAEKLKRESWEGYSGRERSGGGGGSLGSLRKRAIIQEMTPREAAAEGKQRREGRKVLASYAGDSRFFWLPTLAGRSESAMLVQHKFCLEYSARCKFHTKQIFCLLLVLSWISSYCVYACTQADRSALVSFWIELASPGTLIWPGISDPSSDCCQWPGVSCNADGQPQGTHLLLSETSPTFPNSISPIIHSGTLAPELFSRMNYLELLDLSFNKLSGELPPIPFALQILNASCNTFTGKFPLMGAASNLTQVNISYNIFSGPIPSFICANSMFTSLLDFSGNRFSGEIPRGLGQCPKLEIFRAGSNNLSGILPDDFFGIGSLKQISLPLNNITGILQNEFFAKLPNLTTLELNDNGFSGELPQDIGRLSSLEQLLIHNNQLHGVLPFSLTNCTKLKTLNLRGNSLVGDISFVNFSGLSQLITLDLGNNNFTGSIPESLYSCKSLTALRLAKNRLKGEIQPGILALQALSFVSLSNNLFTNLSGTLQILKGSKSLTVLILSKNFIGDSLPESIGSDGDAFQNLQVLAFADSQPLVRYLHGYQSLNNWQFWICLSIKPITYHPVCSTNQLSDLPPAIYLRNNSLNGSIPPEIGRLQALYVLDLGLNNFSGEIPDRLSNLTNLELLDLSVNHLSGFIPQSLKNFNFLAFFSVADNNLQGPIPLRNQFDTFPNSSFEGNPGLCGPMIARPCSKNQPRPARSASNFPNRKLIVGVILSGCLGGGFVLAKSPNRSEDNDKIDIENFSCDNFNIDLTEESSLVLLGCTANSIEFKNLKFSDIVKATNNFDQSSIIGCGGFGLVFKATLPNGTKEFKAEVEALSTAKHKNLVLLRGYCVSGNSRMLIYSYMENGSLDYWLHEKTDGRERLDWPTRLRIAQGAGVGLSYLHQICDPHIVHRDIKSCNILLDDNFEAHVADFGLSRLILPYKTHVTTELVGTLGYIPPEYGQAWVATLRGDIYSFGVVMLELLTGRRPMEVFKPKISRELVERVQQMRLQGKQEQVFDPLLGGKGFEQQMQQVLEVACKCVNQNPLQRPTIDEVVSWLRQIGPLNEHMDFK</sequence>
<feature type="domain" description="ATP-grasp" evidence="28">
    <location>
        <begin position="189"/>
        <end position="377"/>
    </location>
</feature>
<dbReference type="Pfam" id="PF13855">
    <property type="entry name" value="LRR_8"/>
    <property type="match status" value="1"/>
</dbReference>
<comment type="catalytic activity">
    <reaction evidence="25">
        <text>L-seryl-[protein] + ATP = O-phospho-L-seryl-[protein] + ADP + H(+)</text>
        <dbReference type="Rhea" id="RHEA:17989"/>
        <dbReference type="Rhea" id="RHEA-COMP:9863"/>
        <dbReference type="Rhea" id="RHEA-COMP:11604"/>
        <dbReference type="ChEBI" id="CHEBI:15378"/>
        <dbReference type="ChEBI" id="CHEBI:29999"/>
        <dbReference type="ChEBI" id="CHEBI:30616"/>
        <dbReference type="ChEBI" id="CHEBI:83421"/>
        <dbReference type="ChEBI" id="CHEBI:456216"/>
        <dbReference type="EC" id="2.7.11.1"/>
    </reaction>
</comment>
<dbReference type="InterPro" id="IPR011761">
    <property type="entry name" value="ATP-grasp"/>
</dbReference>
<dbReference type="SMART" id="SM00369">
    <property type="entry name" value="LRR_TYP"/>
    <property type="match status" value="5"/>
</dbReference>
<dbReference type="GO" id="GO:0006189">
    <property type="term" value="P:'de novo' IMP biosynthetic process"/>
    <property type="evidence" value="ECO:0007669"/>
    <property type="project" value="InterPro"/>
</dbReference>
<comment type="similarity">
    <text evidence="5">In the C-terminal section; belongs to the AIR carboxylase family. Class I subfamily.</text>
</comment>
<dbReference type="Gene3D" id="3.40.50.1970">
    <property type="match status" value="1"/>
</dbReference>
<gene>
    <name evidence="29" type="ORF">H6P81_015182</name>
</gene>
<name>A0AAV7E4R5_ARIFI</name>
<keyword evidence="13" id="KW-0677">Repeat</keyword>
<dbReference type="SMART" id="SM01001">
    <property type="entry name" value="AIRC"/>
    <property type="match status" value="1"/>
</dbReference>
<dbReference type="SUPFAM" id="SSF51246">
    <property type="entry name" value="Rudiment single hybrid motif"/>
    <property type="match status" value="1"/>
</dbReference>
<dbReference type="InterPro" id="IPR054350">
    <property type="entry name" value="PurT/PurK_preATP-grasp"/>
</dbReference>
<dbReference type="InterPro" id="IPR000031">
    <property type="entry name" value="PurE_dom"/>
</dbReference>
<dbReference type="Gene3D" id="3.30.470.20">
    <property type="entry name" value="ATP-grasp fold, B domain"/>
    <property type="match status" value="1"/>
</dbReference>
<keyword evidence="19" id="KW-1133">Transmembrane helix</keyword>
<dbReference type="PANTHER" id="PTHR11609:SF5">
    <property type="entry name" value="PHOSPHORIBOSYLAMINOIMIDAZOLE CARBOXYLASE"/>
    <property type="match status" value="1"/>
</dbReference>
<dbReference type="HAMAP" id="MF_01928">
    <property type="entry name" value="PurK"/>
    <property type="match status" value="1"/>
</dbReference>
<dbReference type="FunFam" id="3.80.10.10:FF:000213">
    <property type="entry name" value="Tyrosine-sulfated glycopeptide receptor 1"/>
    <property type="match status" value="1"/>
</dbReference>
<dbReference type="InterPro" id="IPR001245">
    <property type="entry name" value="Ser-Thr/Tyr_kinase_cat_dom"/>
</dbReference>
<keyword evidence="23" id="KW-0456">Lyase</keyword>
<dbReference type="InterPro" id="IPR005875">
    <property type="entry name" value="PurK"/>
</dbReference>
<keyword evidence="21" id="KW-0675">Receptor</keyword>
<evidence type="ECO:0000256" key="26">
    <source>
        <dbReference type="PROSITE-ProRule" id="PRU00409"/>
    </source>
</evidence>
<protein>
    <recommendedName>
        <fullName evidence="31">AIR carboxylase</fullName>
    </recommendedName>
</protein>
<dbReference type="SUPFAM" id="SSF52058">
    <property type="entry name" value="L domain-like"/>
    <property type="match status" value="2"/>
</dbReference>
<dbReference type="InterPro" id="IPR032675">
    <property type="entry name" value="LRR_dom_sf"/>
</dbReference>
<dbReference type="PROSITE" id="PS00108">
    <property type="entry name" value="PROTEIN_KINASE_ST"/>
    <property type="match status" value="1"/>
</dbReference>
<keyword evidence="18 26" id="KW-0067">ATP-binding</keyword>
<accession>A0AAV7E4R5</accession>
<dbReference type="SUPFAM" id="SSF56059">
    <property type="entry name" value="Glutathione synthetase ATP-binding domain-like"/>
    <property type="match status" value="1"/>
</dbReference>
<evidence type="ECO:0000256" key="13">
    <source>
        <dbReference type="ARBA" id="ARBA00022737"/>
    </source>
</evidence>
<dbReference type="InterPro" id="IPR011009">
    <property type="entry name" value="Kinase-like_dom_sf"/>
</dbReference>
<keyword evidence="15" id="KW-0658">Purine biosynthesis</keyword>
<dbReference type="GO" id="GO:0046872">
    <property type="term" value="F:metal ion binding"/>
    <property type="evidence" value="ECO:0007669"/>
    <property type="project" value="InterPro"/>
</dbReference>
<evidence type="ECO:0000256" key="1">
    <source>
        <dbReference type="ARBA" id="ARBA00001244"/>
    </source>
</evidence>
<comment type="caution">
    <text evidence="29">The sequence shown here is derived from an EMBL/GenBank/DDBJ whole genome shotgun (WGS) entry which is preliminary data.</text>
</comment>
<organism evidence="29 30">
    <name type="scientific">Aristolochia fimbriata</name>
    <name type="common">White veined hardy Dutchman's pipe vine</name>
    <dbReference type="NCBI Taxonomy" id="158543"/>
    <lineage>
        <taxon>Eukaryota</taxon>
        <taxon>Viridiplantae</taxon>
        <taxon>Streptophyta</taxon>
        <taxon>Embryophyta</taxon>
        <taxon>Tracheophyta</taxon>
        <taxon>Spermatophyta</taxon>
        <taxon>Magnoliopsida</taxon>
        <taxon>Magnoliidae</taxon>
        <taxon>Piperales</taxon>
        <taxon>Aristolochiaceae</taxon>
        <taxon>Aristolochia</taxon>
    </lineage>
</organism>
<evidence type="ECO:0000256" key="4">
    <source>
        <dbReference type="ARBA" id="ARBA00004747"/>
    </source>
</evidence>
<dbReference type="NCBIfam" id="NF004679">
    <property type="entry name" value="PRK06019.1-5"/>
    <property type="match status" value="1"/>
</dbReference>
<dbReference type="FunFam" id="3.30.470.20:FF:000037">
    <property type="entry name" value="Phosphoribosylaminoimidazole carboxylase, chloroplastic"/>
    <property type="match status" value="1"/>
</dbReference>
<dbReference type="Gene3D" id="3.40.50.20">
    <property type="match status" value="1"/>
</dbReference>
<evidence type="ECO:0000256" key="24">
    <source>
        <dbReference type="ARBA" id="ARBA00047899"/>
    </source>
</evidence>
<evidence type="ECO:0000256" key="11">
    <source>
        <dbReference type="ARBA" id="ARBA00022679"/>
    </source>
</evidence>
<dbReference type="FunFam" id="3.30.1490.20:FF:000016">
    <property type="entry name" value="phosphoribosylaminoimidazole carboxylase, chloroplastic"/>
    <property type="match status" value="1"/>
</dbReference>
<keyword evidence="16" id="KW-0418">Kinase</keyword>
<dbReference type="GO" id="GO:0004638">
    <property type="term" value="F:phosphoribosylaminoimidazole carboxylase activity"/>
    <property type="evidence" value="ECO:0007669"/>
    <property type="project" value="UniProtKB-EC"/>
</dbReference>
<dbReference type="FunFam" id="3.40.50.20:FF:000024">
    <property type="entry name" value="Phosphoribosylaminoimidazole carboxylase family protein / AIR carboxylase family protein"/>
    <property type="match status" value="1"/>
</dbReference>
<evidence type="ECO:0000256" key="7">
    <source>
        <dbReference type="ARBA" id="ARBA00009592"/>
    </source>
</evidence>
<dbReference type="NCBIfam" id="TIGR01161">
    <property type="entry name" value="purK"/>
    <property type="match status" value="1"/>
</dbReference>
<dbReference type="Pfam" id="PF02222">
    <property type="entry name" value="ATP-grasp"/>
    <property type="match status" value="1"/>
</dbReference>
<dbReference type="GO" id="GO:0009507">
    <property type="term" value="C:chloroplast"/>
    <property type="evidence" value="ECO:0007669"/>
    <property type="project" value="TreeGrafter"/>
</dbReference>
<dbReference type="Pfam" id="PF08263">
    <property type="entry name" value="LRRNT_2"/>
    <property type="match status" value="1"/>
</dbReference>
<feature type="domain" description="Protein kinase" evidence="27">
    <location>
        <begin position="1403"/>
        <end position="1671"/>
    </location>
</feature>
<comment type="pathway">
    <text evidence="4">Purine metabolism; IMP biosynthesis via de novo pathway; 5-amino-1-(5-phospho-D-ribosyl)imidazole-4-carboxylate from 5-amino-1-(5-phospho-D-ribosyl)imidazole (carboxylase route): step 1/1.</text>
</comment>
<evidence type="ECO:0000256" key="3">
    <source>
        <dbReference type="ARBA" id="ARBA00004236"/>
    </source>
</evidence>
<evidence type="ECO:0000256" key="23">
    <source>
        <dbReference type="ARBA" id="ARBA00023239"/>
    </source>
</evidence>
<dbReference type="Pfam" id="PF07714">
    <property type="entry name" value="PK_Tyr_Ser-Thr"/>
    <property type="match status" value="1"/>
</dbReference>
<evidence type="ECO:0000256" key="12">
    <source>
        <dbReference type="ARBA" id="ARBA00022692"/>
    </source>
</evidence>
<comment type="similarity">
    <text evidence="6">Belongs to the protein kinase superfamily. Ser/Thr protein kinase family.</text>
</comment>
<reference evidence="29 30" key="1">
    <citation type="submission" date="2021-07" db="EMBL/GenBank/DDBJ databases">
        <title>The Aristolochia fimbriata genome: insights into angiosperm evolution, floral development and chemical biosynthesis.</title>
        <authorList>
            <person name="Jiao Y."/>
        </authorList>
    </citation>
    <scope>NUCLEOTIDE SEQUENCE [LARGE SCALE GENOMIC DNA]</scope>
    <source>
        <strain evidence="29">IBCAS-2021</strain>
        <tissue evidence="29">Leaf</tissue>
    </source>
</reference>
<dbReference type="InterPro" id="IPR001611">
    <property type="entry name" value="Leu-rich_rpt"/>
</dbReference>
<dbReference type="Pfam" id="PF17769">
    <property type="entry name" value="PurK_C"/>
    <property type="match status" value="1"/>
</dbReference>
<dbReference type="SUPFAM" id="SSF52255">
    <property type="entry name" value="N5-CAIR mutase (phosphoribosylaminoimidazole carboxylase, PurE)"/>
    <property type="match status" value="1"/>
</dbReference>
<dbReference type="InterPro" id="IPR013815">
    <property type="entry name" value="ATP_grasp_subdomain_1"/>
</dbReference>
<dbReference type="PROSITE" id="PS50011">
    <property type="entry name" value="PROTEIN_KINASE_DOM"/>
    <property type="match status" value="1"/>
</dbReference>
<dbReference type="Pfam" id="PF00560">
    <property type="entry name" value="LRR_1"/>
    <property type="match status" value="3"/>
</dbReference>
<keyword evidence="20" id="KW-0472">Membrane</keyword>
<keyword evidence="9" id="KW-0723">Serine/threonine-protein kinase</keyword>
<keyword evidence="14 26" id="KW-0547">Nucleotide-binding</keyword>
<evidence type="ECO:0000256" key="22">
    <source>
        <dbReference type="ARBA" id="ARBA00023180"/>
    </source>
</evidence>
<dbReference type="Pfam" id="PF22660">
    <property type="entry name" value="RS_preATP-grasp-like"/>
    <property type="match status" value="1"/>
</dbReference>
<comment type="catalytic activity">
    <reaction evidence="24">
        <text>L-threonyl-[protein] + ATP = O-phospho-L-threonyl-[protein] + ADP + H(+)</text>
        <dbReference type="Rhea" id="RHEA:46608"/>
        <dbReference type="Rhea" id="RHEA-COMP:11060"/>
        <dbReference type="Rhea" id="RHEA-COMP:11605"/>
        <dbReference type="ChEBI" id="CHEBI:15378"/>
        <dbReference type="ChEBI" id="CHEBI:30013"/>
        <dbReference type="ChEBI" id="CHEBI:30616"/>
        <dbReference type="ChEBI" id="CHEBI:61977"/>
        <dbReference type="ChEBI" id="CHEBI:456216"/>
        <dbReference type="EC" id="2.7.11.1"/>
    </reaction>
</comment>
<dbReference type="Gene3D" id="3.30.1490.20">
    <property type="entry name" value="ATP-grasp fold, A domain"/>
    <property type="match status" value="1"/>
</dbReference>
<dbReference type="NCBIfam" id="TIGR01162">
    <property type="entry name" value="purE"/>
    <property type="match status" value="1"/>
</dbReference>
<evidence type="ECO:0000259" key="27">
    <source>
        <dbReference type="PROSITE" id="PS50011"/>
    </source>
</evidence>
<dbReference type="Gene3D" id="3.80.10.10">
    <property type="entry name" value="Ribonuclease Inhibitor"/>
    <property type="match status" value="2"/>
</dbReference>
<dbReference type="FunFam" id="3.80.10.10:FF:000095">
    <property type="entry name" value="LRR receptor-like serine/threonine-protein kinase GSO1"/>
    <property type="match status" value="1"/>
</dbReference>
<keyword evidence="30" id="KW-1185">Reference proteome</keyword>
<keyword evidence="8" id="KW-1003">Cell membrane</keyword>
<evidence type="ECO:0000256" key="14">
    <source>
        <dbReference type="ARBA" id="ARBA00022741"/>
    </source>
</evidence>
<dbReference type="InterPro" id="IPR040686">
    <property type="entry name" value="PurK_C"/>
</dbReference>
<dbReference type="SUPFAM" id="SSF56112">
    <property type="entry name" value="Protein kinase-like (PK-like)"/>
    <property type="match status" value="1"/>
</dbReference>
<dbReference type="InterPro" id="IPR011054">
    <property type="entry name" value="Rudment_hybrid_motif"/>
</dbReference>
<keyword evidence="11" id="KW-0808">Transferase</keyword>
<dbReference type="Gene3D" id="1.10.510.10">
    <property type="entry name" value="Transferase(Phosphotransferase) domain 1"/>
    <property type="match status" value="1"/>
</dbReference>
<dbReference type="InterPro" id="IPR016185">
    <property type="entry name" value="PreATP-grasp_dom_sf"/>
</dbReference>
<comment type="catalytic activity">
    <reaction evidence="1">
        <text>5-amino-1-(5-phospho-D-ribosyl)imidazole-4-carboxylate + H(+) = 5-amino-1-(5-phospho-beta-D-ribosyl)imidazole + CO2</text>
        <dbReference type="Rhea" id="RHEA:10792"/>
        <dbReference type="ChEBI" id="CHEBI:15378"/>
        <dbReference type="ChEBI" id="CHEBI:16526"/>
        <dbReference type="ChEBI" id="CHEBI:77657"/>
        <dbReference type="ChEBI" id="CHEBI:137981"/>
        <dbReference type="EC" id="4.1.1.21"/>
    </reaction>
</comment>
<evidence type="ECO:0000256" key="15">
    <source>
        <dbReference type="ARBA" id="ARBA00022755"/>
    </source>
</evidence>
<evidence type="ECO:0000256" key="5">
    <source>
        <dbReference type="ARBA" id="ARBA00006114"/>
    </source>
</evidence>
<dbReference type="EMBL" id="JAINDJ010000006">
    <property type="protein sequence ID" value="KAG9443842.1"/>
    <property type="molecule type" value="Genomic_DNA"/>
</dbReference>